<dbReference type="FunFam" id="3.90.1480.20:FF:000015">
    <property type="entry name" value="Lactosylceramide alpha-2,3-sialyltransferase"/>
    <property type="match status" value="1"/>
</dbReference>
<name>A0A9J7LZI3_BRAFL</name>
<reference evidence="17" key="1">
    <citation type="journal article" date="2020" name="Nat. Ecol. Evol.">
        <title>Deeply conserved synteny resolves early events in vertebrate evolution.</title>
        <authorList>
            <person name="Simakov O."/>
            <person name="Marletaz F."/>
            <person name="Yue J.X."/>
            <person name="O'Connell B."/>
            <person name="Jenkins J."/>
            <person name="Brandt A."/>
            <person name="Calef R."/>
            <person name="Tung C.H."/>
            <person name="Huang T.K."/>
            <person name="Schmutz J."/>
            <person name="Satoh N."/>
            <person name="Yu J.K."/>
            <person name="Putnam N.H."/>
            <person name="Green R.E."/>
            <person name="Rokhsar D.S."/>
        </authorList>
    </citation>
    <scope>NUCLEOTIDE SEQUENCE [LARGE SCALE GENOMIC DNA]</scope>
    <source>
        <strain evidence="17">S238N-H82</strain>
    </source>
</reference>
<dbReference type="Gene3D" id="3.90.1480.20">
    <property type="entry name" value="Glycosyl transferase family 29"/>
    <property type="match status" value="1"/>
</dbReference>
<dbReference type="GO" id="GO:0000139">
    <property type="term" value="C:Golgi membrane"/>
    <property type="evidence" value="ECO:0007669"/>
    <property type="project" value="UniProtKB-SubCell"/>
</dbReference>
<evidence type="ECO:0000256" key="6">
    <source>
        <dbReference type="ARBA" id="ARBA00022692"/>
    </source>
</evidence>
<dbReference type="KEGG" id="bfo:118426375"/>
<keyword evidence="11" id="KW-1015">Disulfide bond</keyword>
<evidence type="ECO:0000256" key="3">
    <source>
        <dbReference type="ARBA" id="ARBA00006003"/>
    </source>
</evidence>
<comment type="catalytic activity">
    <reaction evidence="15">
        <text>a 3-O-[N-acetyl-alpha-neuraminyl-(2-&gt;3)-beta-D-galactosyl-(1-&gt;3)-N-acetyl-alpha-D-galactosaminyl]-L-threonyl-[protein] + CMP-N-acetyl-beta-neuraminate = a 3-O-{alpha-Neu5Ac-(2-&gt;3)-beta-D-Gal-(1-&gt;3)-[alpha-Neu5Ac-(2-&gt;6)]-alpha-D-GalNAc}-L-threonyl-[protein] + CMP + H(+)</text>
        <dbReference type="Rhea" id="RHEA:81659"/>
        <dbReference type="Rhea" id="RHEA-COMP:14417"/>
        <dbReference type="Rhea" id="RHEA-COMP:16763"/>
        <dbReference type="ChEBI" id="CHEBI:15378"/>
        <dbReference type="ChEBI" id="CHEBI:57812"/>
        <dbReference type="ChEBI" id="CHEBI:60377"/>
        <dbReference type="ChEBI" id="CHEBI:139598"/>
        <dbReference type="ChEBI" id="CHEBI:156398"/>
    </reaction>
    <physiologicalReaction direction="left-to-right" evidence="15">
        <dbReference type="Rhea" id="RHEA:81660"/>
    </physiologicalReaction>
</comment>
<evidence type="ECO:0000256" key="7">
    <source>
        <dbReference type="ARBA" id="ARBA00022968"/>
    </source>
</evidence>
<sequence>MGKEIDKHDFIFRVNQAYTRGYENDVGSRTTHYVFFDRSLTSMKPDHYPVEQNITYIFVPCREADYSYLRTIGNGTNVFKAPPENVRVIHPDFMRYVHFVWMRVHAFRPTTGGIMTMVALHACDKLSLYGMGYTYKYSNHYFDTTYQPFLSVLMTHDHKREIKLWDTLDKEDIVYWYRRDVF</sequence>
<protein>
    <recommendedName>
        <fullName evidence="14">alpha-N-acetylgalactosaminide alpha-2,6-sialyltransferase</fullName>
        <ecNumber evidence="14">2.4.3.3</ecNumber>
    </recommendedName>
</protein>
<accession>A0A9J7LZI3</accession>
<comment type="similarity">
    <text evidence="3">Belongs to the glycosyltransferase 29 family.</text>
</comment>
<keyword evidence="17" id="KW-1185">Reference proteome</keyword>
<comment type="catalytic activity">
    <reaction evidence="13">
        <text>a beta-D-galactosyl-(1-&gt;3)-N-acetyl-alpha-D-galactosaminyl derivative + CMP-N-acetyl-beta-neuraminate = a beta-D-galactosyl-(1-&gt;3)-[N-acetyl-alpha-neuraminyl-(2-&gt;6)]-N-acetyl-alpha-D-galactosaminyl derivative + CMP + H(+)</text>
        <dbReference type="Rhea" id="RHEA:11136"/>
        <dbReference type="ChEBI" id="CHEBI:15378"/>
        <dbReference type="ChEBI" id="CHEBI:57812"/>
        <dbReference type="ChEBI" id="CHEBI:60377"/>
        <dbReference type="ChEBI" id="CHEBI:133470"/>
        <dbReference type="ChEBI" id="CHEBI:140764"/>
        <dbReference type="EC" id="2.4.3.3"/>
    </reaction>
    <physiologicalReaction direction="left-to-right" evidence="13">
        <dbReference type="Rhea" id="RHEA:11137"/>
    </physiologicalReaction>
</comment>
<evidence type="ECO:0000256" key="9">
    <source>
        <dbReference type="ARBA" id="ARBA00023034"/>
    </source>
</evidence>
<comment type="pathway">
    <text evidence="2">Protein modification; protein glycosylation.</text>
</comment>
<organism evidence="17 18">
    <name type="scientific">Branchiostoma floridae</name>
    <name type="common">Florida lancelet</name>
    <name type="synonym">Amphioxus</name>
    <dbReference type="NCBI Taxonomy" id="7739"/>
    <lineage>
        <taxon>Eukaryota</taxon>
        <taxon>Metazoa</taxon>
        <taxon>Chordata</taxon>
        <taxon>Cephalochordata</taxon>
        <taxon>Leptocardii</taxon>
        <taxon>Amphioxiformes</taxon>
        <taxon>Branchiostomatidae</taxon>
        <taxon>Branchiostoma</taxon>
    </lineage>
</organism>
<dbReference type="InterPro" id="IPR038578">
    <property type="entry name" value="GT29-like_sf"/>
</dbReference>
<reference evidence="18" key="2">
    <citation type="submission" date="2025-08" db="UniProtKB">
        <authorList>
            <consortium name="RefSeq"/>
        </authorList>
    </citation>
    <scope>IDENTIFICATION</scope>
    <source>
        <strain evidence="18">S238N-H82</strain>
        <tissue evidence="18">Testes</tissue>
    </source>
</reference>
<dbReference type="EC" id="2.4.3.3" evidence="14"/>
<evidence type="ECO:0000256" key="13">
    <source>
        <dbReference type="ARBA" id="ARBA00036348"/>
    </source>
</evidence>
<keyword evidence="6" id="KW-0812">Transmembrane</keyword>
<evidence type="ECO:0000313" key="18">
    <source>
        <dbReference type="RefSeq" id="XP_035691608.1"/>
    </source>
</evidence>
<comment type="catalytic activity">
    <reaction evidence="16">
        <text>a 3-O-[N-acetyl-alpha-D-galactosaminyl]-L-threonyl-[protein] + CMP-N-acetyl-beta-neuraminate = a 3-O-[N-acetyl-alpha-neuraminosyl-(2-&gt;6)-N-acetyl-alpha-D-galactosaminyl]-L-threonyl-[protein] + CMP + H(+)</text>
        <dbReference type="Rhea" id="RHEA:81643"/>
        <dbReference type="Rhea" id="RHEA-COMP:11689"/>
        <dbReference type="Rhea" id="RHEA-COMP:19720"/>
        <dbReference type="ChEBI" id="CHEBI:15378"/>
        <dbReference type="ChEBI" id="CHEBI:57812"/>
        <dbReference type="ChEBI" id="CHEBI:60377"/>
        <dbReference type="ChEBI" id="CHEBI:87075"/>
        <dbReference type="ChEBI" id="CHEBI:231970"/>
    </reaction>
    <physiologicalReaction direction="left-to-right" evidence="16">
        <dbReference type="Rhea" id="RHEA:81644"/>
    </physiologicalReaction>
</comment>
<keyword evidence="7" id="KW-0735">Signal-anchor</keyword>
<dbReference type="AlphaFoldDB" id="A0A9J7LZI3"/>
<evidence type="ECO:0000256" key="1">
    <source>
        <dbReference type="ARBA" id="ARBA00004323"/>
    </source>
</evidence>
<evidence type="ECO:0000256" key="2">
    <source>
        <dbReference type="ARBA" id="ARBA00004922"/>
    </source>
</evidence>
<dbReference type="OMA" id="YPVEQNI"/>
<evidence type="ECO:0000313" key="17">
    <source>
        <dbReference type="Proteomes" id="UP000001554"/>
    </source>
</evidence>
<keyword evidence="12" id="KW-0325">Glycoprotein</keyword>
<evidence type="ECO:0000256" key="10">
    <source>
        <dbReference type="ARBA" id="ARBA00023136"/>
    </source>
</evidence>
<keyword evidence="8" id="KW-1133">Transmembrane helix</keyword>
<evidence type="ECO:0000256" key="5">
    <source>
        <dbReference type="ARBA" id="ARBA00022679"/>
    </source>
</evidence>
<dbReference type="PANTHER" id="PTHR45941:SF6">
    <property type="entry name" value="ALPHA-N-ACETYLGALACTOSAMINIDE ALPHA-2,6-SIALYLTRANSFERASE 2-LIKE"/>
    <property type="match status" value="1"/>
</dbReference>
<dbReference type="OrthoDB" id="10264956at2759"/>
<evidence type="ECO:0000256" key="4">
    <source>
        <dbReference type="ARBA" id="ARBA00022676"/>
    </source>
</evidence>
<evidence type="ECO:0000256" key="15">
    <source>
        <dbReference type="ARBA" id="ARBA00050664"/>
    </source>
</evidence>
<evidence type="ECO:0000256" key="14">
    <source>
        <dbReference type="ARBA" id="ARBA00039109"/>
    </source>
</evidence>
<proteinExistence type="inferred from homology"/>
<keyword evidence="10" id="KW-0472">Membrane</keyword>
<evidence type="ECO:0000256" key="16">
    <source>
        <dbReference type="ARBA" id="ARBA00052285"/>
    </source>
</evidence>
<evidence type="ECO:0000256" key="8">
    <source>
        <dbReference type="ARBA" id="ARBA00022989"/>
    </source>
</evidence>
<keyword evidence="5" id="KW-0808">Transferase</keyword>
<keyword evidence="4" id="KW-0328">Glycosyltransferase</keyword>
<keyword evidence="9" id="KW-0333">Golgi apparatus</keyword>
<evidence type="ECO:0000256" key="11">
    <source>
        <dbReference type="ARBA" id="ARBA00023157"/>
    </source>
</evidence>
<comment type="subcellular location">
    <subcellularLocation>
        <location evidence="1">Golgi apparatus membrane</location>
        <topology evidence="1">Single-pass type II membrane protein</topology>
    </subcellularLocation>
</comment>
<dbReference type="InterPro" id="IPR001675">
    <property type="entry name" value="Glyco_trans_29"/>
</dbReference>
<dbReference type="Proteomes" id="UP000001554">
    <property type="component" value="Chromosome 11"/>
</dbReference>
<dbReference type="GO" id="GO:0001665">
    <property type="term" value="F:alpha-N-acetylgalactosaminide alpha-2,6-sialyltransferase activity"/>
    <property type="evidence" value="ECO:0007669"/>
    <property type="project" value="UniProtKB-EC"/>
</dbReference>
<evidence type="ECO:0000256" key="12">
    <source>
        <dbReference type="ARBA" id="ARBA00023180"/>
    </source>
</evidence>
<dbReference type="Pfam" id="PF00777">
    <property type="entry name" value="Glyco_transf_29"/>
    <property type="match status" value="1"/>
</dbReference>
<dbReference type="PANTHER" id="PTHR45941">
    <property type="entry name" value="ALPHA-N-ACETYLGALACTOSAMINIDE ALPHA-2,6-SIALYLTRANSFERASE 2-LIKE-RELATED"/>
    <property type="match status" value="1"/>
</dbReference>
<dbReference type="GeneID" id="118426375"/>
<gene>
    <name evidence="18" type="primary">LOC118426375</name>
</gene>
<dbReference type="RefSeq" id="XP_035691608.1">
    <property type="nucleotide sequence ID" value="XM_035835715.1"/>
</dbReference>